<sequence length="223" mass="23652">MSPFTALLTSAGREPTKSIALALAEPGARLALTDLTPMGLEDTAALVQAQGAEVSTHVADPSKGLAVRMLLDEVLERWESLDALINCPLAQPTAGMLELDEWDFQRTLESNIGGPFLMLQALGRIWREERRGGIVLHVITGGGARPPDAGKFAFTASQAGLRALTRSAVELAPLGIRVYGVCLESVHPRGALVAARLAAQILHGQVQAEPGTLFEVDNTGDWA</sequence>
<dbReference type="Pfam" id="PF13561">
    <property type="entry name" value="adh_short_C2"/>
    <property type="match status" value="1"/>
</dbReference>
<keyword evidence="4" id="KW-1185">Reference proteome</keyword>
<dbReference type="InterPro" id="IPR002347">
    <property type="entry name" value="SDR_fam"/>
</dbReference>
<evidence type="ECO:0000313" key="3">
    <source>
        <dbReference type="EMBL" id="BAJ65003.1"/>
    </source>
</evidence>
<protein>
    <submittedName>
        <fullName evidence="3">Oxidoreductase</fullName>
    </submittedName>
</protein>
<evidence type="ECO:0000256" key="1">
    <source>
        <dbReference type="ARBA" id="ARBA00006484"/>
    </source>
</evidence>
<dbReference type="InterPro" id="IPR036291">
    <property type="entry name" value="NAD(P)-bd_dom_sf"/>
</dbReference>
<name>E8N256_ANATU</name>
<dbReference type="eggNOG" id="COG1028">
    <property type="taxonomic scope" value="Bacteria"/>
</dbReference>
<evidence type="ECO:0000313" key="4">
    <source>
        <dbReference type="Proteomes" id="UP000008922"/>
    </source>
</evidence>
<dbReference type="STRING" id="926569.ANT_29770"/>
<dbReference type="RefSeq" id="WP_013561347.1">
    <property type="nucleotide sequence ID" value="NC_014960.1"/>
</dbReference>
<dbReference type="PANTHER" id="PTHR24321:SF8">
    <property type="entry name" value="ESTRADIOL 17-BETA-DEHYDROGENASE 8-RELATED"/>
    <property type="match status" value="1"/>
</dbReference>
<gene>
    <name evidence="3" type="ordered locus">ANT_29770</name>
</gene>
<reference evidence="3 4" key="1">
    <citation type="submission" date="2010-12" db="EMBL/GenBank/DDBJ databases">
        <title>Whole genome sequence of Anaerolinea thermophila UNI-1.</title>
        <authorList>
            <person name="Narita-Yamada S."/>
            <person name="Kishi E."/>
            <person name="Watanabe Y."/>
            <person name="Takasaki K."/>
            <person name="Ankai A."/>
            <person name="Oguchi A."/>
            <person name="Fukui S."/>
            <person name="Takahashi M."/>
            <person name="Yashiro I."/>
            <person name="Hosoyama A."/>
            <person name="Sekiguchi Y."/>
            <person name="Hanada S."/>
            <person name="Fujita N."/>
        </authorList>
    </citation>
    <scope>NUCLEOTIDE SEQUENCE [LARGE SCALE GENOMIC DNA]</scope>
    <source>
        <strain evidence="4">DSM 14523 / JCM 11388 / NBRC 100420 / UNI-1</strain>
    </source>
</reference>
<organism evidence="3 4">
    <name type="scientific">Anaerolinea thermophila (strain DSM 14523 / JCM 11388 / NBRC 100420 / UNI-1)</name>
    <dbReference type="NCBI Taxonomy" id="926569"/>
    <lineage>
        <taxon>Bacteria</taxon>
        <taxon>Bacillati</taxon>
        <taxon>Chloroflexota</taxon>
        <taxon>Anaerolineae</taxon>
        <taxon>Anaerolineales</taxon>
        <taxon>Anaerolineaceae</taxon>
        <taxon>Anaerolinea</taxon>
    </lineage>
</organism>
<accession>E8N256</accession>
<keyword evidence="2" id="KW-0560">Oxidoreductase</keyword>
<dbReference type="OrthoDB" id="166577at2"/>
<evidence type="ECO:0000256" key="2">
    <source>
        <dbReference type="ARBA" id="ARBA00023002"/>
    </source>
</evidence>
<dbReference type="Proteomes" id="UP000008922">
    <property type="component" value="Chromosome"/>
</dbReference>
<dbReference type="PANTHER" id="PTHR24321">
    <property type="entry name" value="DEHYDROGENASES, SHORT CHAIN"/>
    <property type="match status" value="1"/>
</dbReference>
<dbReference type="AlphaFoldDB" id="E8N256"/>
<proteinExistence type="inferred from homology"/>
<dbReference type="EMBL" id="AP012029">
    <property type="protein sequence ID" value="BAJ65003.1"/>
    <property type="molecule type" value="Genomic_DNA"/>
</dbReference>
<dbReference type="CDD" id="cd05233">
    <property type="entry name" value="SDR_c"/>
    <property type="match status" value="1"/>
</dbReference>
<dbReference type="KEGG" id="atm:ANT_29770"/>
<dbReference type="InParanoid" id="E8N256"/>
<dbReference type="Gene3D" id="3.40.50.720">
    <property type="entry name" value="NAD(P)-binding Rossmann-like Domain"/>
    <property type="match status" value="1"/>
</dbReference>
<dbReference type="SUPFAM" id="SSF51735">
    <property type="entry name" value="NAD(P)-binding Rossmann-fold domains"/>
    <property type="match status" value="1"/>
</dbReference>
<dbReference type="GO" id="GO:0016491">
    <property type="term" value="F:oxidoreductase activity"/>
    <property type="evidence" value="ECO:0007669"/>
    <property type="project" value="UniProtKB-KW"/>
</dbReference>
<comment type="similarity">
    <text evidence="1">Belongs to the short-chain dehydrogenases/reductases (SDR) family.</text>
</comment>
<dbReference type="HOGENOM" id="CLU_1238099_0_0_0"/>